<feature type="region of interest" description="Disordered" evidence="7">
    <location>
        <begin position="86"/>
        <end position="111"/>
    </location>
</feature>
<feature type="region of interest" description="Disordered" evidence="7">
    <location>
        <begin position="232"/>
        <end position="259"/>
    </location>
</feature>
<keyword evidence="1 6" id="KW-0479">Metal-binding</keyword>
<feature type="domain" description="C3H1-type" evidence="8">
    <location>
        <begin position="1523"/>
        <end position="1552"/>
    </location>
</feature>
<keyword evidence="10" id="KW-1185">Reference proteome</keyword>
<feature type="zinc finger region" description="C3H1-type" evidence="6">
    <location>
        <begin position="1605"/>
        <end position="1632"/>
    </location>
</feature>
<feature type="compositionally biased region" description="Basic and acidic residues" evidence="7">
    <location>
        <begin position="458"/>
        <end position="470"/>
    </location>
</feature>
<sequence length="1777" mass="197935">MWCSGKRLGFFKRDPSSIPTATALEGANGGKEGRLVAAQVRSLSQTGLPLACCRAYGRNWSRVNRWVSATQRCLCSQSVWVTPAVQKSNQNKTANPNSHTTHLSKSNAANHRRRQMDFPSFNHHHHHHQQNHHNRYVPHPPNNFSDERHNLHHHHHQQNHHNRYVPHLPNNFSDERHNLYPHHHHHLIPSVNLLPPPISYPPPPPPPVPVPIPQPQSYNANFTFFDAQKPSFSNHNRSPSHPPRFSNQFDYRTDSRSVPNRTDSVVFEDHHRRLYSTNLQSELYYNVHGSERMVSSSRYRDDTINDGYGGRDVGNIVSQEQKVFRGVSNNIDRYAYASARSDMNVDKSTGSKARILEYYVEKYEPRYVSMSENERVWKQHGDEDPKWVMKGKKNEFGYDDRESSKFGRVREGREEFKQVQKKSVLLRIGKPNSTNRNRNYDQHSSKGYLVESNSSNYRGKDKVKDRDRDYTGKDRNLYLDQKIDGGRELSPVDLDVSFKCNALVAKPVVTPSSLSSDKSDTQTKNRKIKRVTEFGSPVSKLSERSTRSRSSSRGFDSPSSTEKASKQLADKDFVTNGDKCSLSDPVLDQGDGNGGSKLSFRLKKKRKLINHGSPAFNFQLAVKDEKCVKGENSKNIPIAPTPVPIPLATLEGTSCNVDKSTLSTITEKDVSEVEDLNLHCNNSLGDACIENKNLAAQNVCIVNDGLSNDPNQQPCENEISLNLENDTQNTSINDKLSPGGTDISAKSGNDQIEIQKCSTESHISFDLANVSDSLCNESVKMQEMSAIADMNLLDSCSDEVIIVSSEKSDDQGGVDDVSRKEDESQFFEGTSSQMFVSGSSAFSEGALKESTHSVIIAVDNAPQSSSHKDDFSDKDAVTEMVKPISTSVQIPSPDHRELNIDSKDDLPASSSIVSTFANDTGAFVSDSKSGEAMPDILTNSFSSKKSSFSDSQTLTSKPTDKMGSNLSIPEKDDNVFVKPVSKDALLIAPKAGIKTSHLEVTNTVSSASQGSSVMILGSNTNLQVSNLPLKKPSSVPAVPKVFAARSSPVFTNSRINKTANNITKPRTWHRSSSTPAPVPVPLPPKQIAPGQNSYIRSGNRLVRKGVPVTAIASRSSVYQLNPSGPLEVRTSAGSGNQVSYTYSRVAGSSAPVVRPKTPPLSGSANLADCPTYSRDLSSSRLEPLPASFVEENFVVQKVSEDQICTSSNSESHKVVDEVGTGKKIRYVKRKSNQLVATSCSDQSIQDLDKTQASSSSDSYYKRRKNQLIRASVGDDIASTDMGKASKNSIKRQSGKVWTRNSQSLGKAGVTLRHKLRPQLFPWKRSRNWWNLMNISNSISSNSSFSSISRKLLLSRKRETIYTRSKHGFSLRMSKLLSVGGSSLKWSKSIERNSKRTNEEATLAVAAADKKKREHHGTASATAEIKNRNNMSRHLIFRIGLVRYKMDPSRRTLQRISDEPLPTSMQSKEEIRKPYVPKRLKIGHDEYVRIGNGNQLVRNPKRRARMLANEKVRWSLHTARSRLAKKKKFCQFFTRFGKCNKDDGKCPYIHDASKIAVCTKFLNGLCSNPNCKLTHKVIPERMQDCSYFLQGLCSNKHCPYRHVNVNSAAPICEGFLKGYCADGNECRKKHSYACPEFEASGACSQGTKCKLHHPKNQLKKKQQNSMEQQQKNSRGRYFDSLTGEEALPAVEKHYMKYDDVDDDLDGGILNEEGKFADFISLDFSNEEAGEVISEQRTRSISGALLGTGADEIDELIKPIRIMKRVVVDSPSECDMDVS</sequence>
<accession>A0AAD8L1N9</accession>
<feature type="region of interest" description="Disordered" evidence="7">
    <location>
        <begin position="1653"/>
        <end position="1675"/>
    </location>
</feature>
<evidence type="ECO:0000256" key="7">
    <source>
        <dbReference type="SAM" id="MobiDB-lite"/>
    </source>
</evidence>
<dbReference type="GO" id="GO:0008270">
    <property type="term" value="F:zinc ion binding"/>
    <property type="evidence" value="ECO:0007669"/>
    <property type="project" value="UniProtKB-KW"/>
</dbReference>
<evidence type="ECO:0000256" key="1">
    <source>
        <dbReference type="ARBA" id="ARBA00022723"/>
    </source>
</evidence>
<dbReference type="SMART" id="SM00356">
    <property type="entry name" value="ZnF_C3H1"/>
    <property type="match status" value="5"/>
</dbReference>
<feature type="region of interest" description="Disordered" evidence="7">
    <location>
        <begin position="510"/>
        <end position="570"/>
    </location>
</feature>
<feature type="compositionally biased region" description="Polar residues" evidence="7">
    <location>
        <begin position="86"/>
        <end position="109"/>
    </location>
</feature>
<dbReference type="EMBL" id="JAUHHV010000002">
    <property type="protein sequence ID" value="KAK1432654.1"/>
    <property type="molecule type" value="Genomic_DNA"/>
</dbReference>
<evidence type="ECO:0000313" key="10">
    <source>
        <dbReference type="Proteomes" id="UP001229421"/>
    </source>
</evidence>
<evidence type="ECO:0000256" key="3">
    <source>
        <dbReference type="ARBA" id="ARBA00022771"/>
    </source>
</evidence>
<feature type="compositionally biased region" description="Polar residues" evidence="7">
    <location>
        <begin position="1662"/>
        <end position="1671"/>
    </location>
</feature>
<feature type="compositionally biased region" description="Polar residues" evidence="7">
    <location>
        <begin position="952"/>
        <end position="967"/>
    </location>
</feature>
<feature type="zinc finger region" description="C3H1-type" evidence="6">
    <location>
        <begin position="1523"/>
        <end position="1552"/>
    </location>
</feature>
<evidence type="ECO:0000259" key="8">
    <source>
        <dbReference type="PROSITE" id="PS50103"/>
    </source>
</evidence>
<dbReference type="GO" id="GO:0003677">
    <property type="term" value="F:DNA binding"/>
    <property type="evidence" value="ECO:0007669"/>
    <property type="project" value="UniProtKB-KW"/>
</dbReference>
<feature type="region of interest" description="Disordered" evidence="7">
    <location>
        <begin position="141"/>
        <end position="161"/>
    </location>
</feature>
<keyword evidence="2" id="KW-0677">Repeat</keyword>
<keyword evidence="4 6" id="KW-0862">Zinc</keyword>
<evidence type="ECO:0000256" key="6">
    <source>
        <dbReference type="PROSITE-ProRule" id="PRU00723"/>
    </source>
</evidence>
<dbReference type="FunFam" id="4.10.1000.10:FF:000008">
    <property type="entry name" value="zinc finger CCCH domain-containing protein 3"/>
    <property type="match status" value="1"/>
</dbReference>
<proteinExistence type="predicted"/>
<keyword evidence="5" id="KW-0238">DNA-binding</keyword>
<feature type="compositionally biased region" description="Basic residues" evidence="7">
    <location>
        <begin position="150"/>
        <end position="161"/>
    </location>
</feature>
<feature type="domain" description="C3H1-type" evidence="8">
    <location>
        <begin position="1605"/>
        <end position="1632"/>
    </location>
</feature>
<dbReference type="PANTHER" id="PTHR46156">
    <property type="entry name" value="CCCH ZINGC FINGER"/>
    <property type="match status" value="1"/>
</dbReference>
<dbReference type="Gene3D" id="4.10.1000.10">
    <property type="entry name" value="Zinc finger, CCCH-type"/>
    <property type="match status" value="2"/>
</dbReference>
<feature type="compositionally biased region" description="Low complexity" evidence="7">
    <location>
        <begin position="548"/>
        <end position="560"/>
    </location>
</feature>
<organism evidence="9 10">
    <name type="scientific">Tagetes erecta</name>
    <name type="common">African marigold</name>
    <dbReference type="NCBI Taxonomy" id="13708"/>
    <lineage>
        <taxon>Eukaryota</taxon>
        <taxon>Viridiplantae</taxon>
        <taxon>Streptophyta</taxon>
        <taxon>Embryophyta</taxon>
        <taxon>Tracheophyta</taxon>
        <taxon>Spermatophyta</taxon>
        <taxon>Magnoliopsida</taxon>
        <taxon>eudicotyledons</taxon>
        <taxon>Gunneridae</taxon>
        <taxon>Pentapetalae</taxon>
        <taxon>asterids</taxon>
        <taxon>campanulids</taxon>
        <taxon>Asterales</taxon>
        <taxon>Asteraceae</taxon>
        <taxon>Asteroideae</taxon>
        <taxon>Heliantheae alliance</taxon>
        <taxon>Tageteae</taxon>
        <taxon>Tagetes</taxon>
    </lineage>
</organism>
<dbReference type="PANTHER" id="PTHR46156:SF1">
    <property type="entry name" value="ZINC FINGER CCCH DOMAIN-CONTAINING PROTEIN 3"/>
    <property type="match status" value="1"/>
</dbReference>
<dbReference type="InterPro" id="IPR000571">
    <property type="entry name" value="Znf_CCCH"/>
</dbReference>
<dbReference type="Proteomes" id="UP001229421">
    <property type="component" value="Unassembled WGS sequence"/>
</dbReference>
<evidence type="ECO:0000313" key="9">
    <source>
        <dbReference type="EMBL" id="KAK1432654.1"/>
    </source>
</evidence>
<feature type="compositionally biased region" description="Polar residues" evidence="7">
    <location>
        <begin position="1065"/>
        <end position="1074"/>
    </location>
</feature>
<reference evidence="9" key="1">
    <citation type="journal article" date="2023" name="bioRxiv">
        <title>Improved chromosome-level genome assembly for marigold (Tagetes erecta).</title>
        <authorList>
            <person name="Jiang F."/>
            <person name="Yuan L."/>
            <person name="Wang S."/>
            <person name="Wang H."/>
            <person name="Xu D."/>
            <person name="Wang A."/>
            <person name="Fan W."/>
        </authorList>
    </citation>
    <scope>NUCLEOTIDE SEQUENCE</scope>
    <source>
        <strain evidence="9">WSJ</strain>
        <tissue evidence="9">Leaf</tissue>
    </source>
</reference>
<keyword evidence="3 6" id="KW-0863">Zinc-finger</keyword>
<evidence type="ECO:0000256" key="2">
    <source>
        <dbReference type="ARBA" id="ARBA00022737"/>
    </source>
</evidence>
<gene>
    <name evidence="9" type="ORF">QVD17_09552</name>
</gene>
<protein>
    <recommendedName>
        <fullName evidence="8">C3H1-type domain-containing protein</fullName>
    </recommendedName>
</protein>
<feature type="zinc finger region" description="C3H1-type" evidence="6">
    <location>
        <begin position="1578"/>
        <end position="1604"/>
    </location>
</feature>
<feature type="region of interest" description="Disordered" evidence="7">
    <location>
        <begin position="941"/>
        <end position="967"/>
    </location>
</feature>
<feature type="region of interest" description="Disordered" evidence="7">
    <location>
        <begin position="1065"/>
        <end position="1092"/>
    </location>
</feature>
<comment type="caution">
    <text evidence="9">The sequence shown here is derived from an EMBL/GenBank/DDBJ whole genome shotgun (WGS) entry which is preliminary data.</text>
</comment>
<dbReference type="FunFam" id="4.10.1000.10:FF:000022">
    <property type="entry name" value="Zinc finger CCCH domain-containing protein 7"/>
    <property type="match status" value="1"/>
</dbReference>
<dbReference type="PROSITE" id="PS50103">
    <property type="entry name" value="ZF_C3H1"/>
    <property type="match status" value="3"/>
</dbReference>
<feature type="compositionally biased region" description="Pro residues" evidence="7">
    <location>
        <begin position="1076"/>
        <end position="1086"/>
    </location>
</feature>
<evidence type="ECO:0000256" key="5">
    <source>
        <dbReference type="ARBA" id="ARBA00023125"/>
    </source>
</evidence>
<evidence type="ECO:0000256" key="4">
    <source>
        <dbReference type="ARBA" id="ARBA00022833"/>
    </source>
</evidence>
<name>A0AAD8L1N9_TARER</name>
<feature type="region of interest" description="Disordered" evidence="7">
    <location>
        <begin position="428"/>
        <end position="470"/>
    </location>
</feature>
<dbReference type="GO" id="GO:0005634">
    <property type="term" value="C:nucleus"/>
    <property type="evidence" value="ECO:0007669"/>
    <property type="project" value="UniProtKB-ARBA"/>
</dbReference>
<feature type="domain" description="C3H1-type" evidence="8">
    <location>
        <begin position="1578"/>
        <end position="1604"/>
    </location>
</feature>
<feature type="compositionally biased region" description="Low complexity" evidence="7">
    <location>
        <begin position="941"/>
        <end position="951"/>
    </location>
</feature>